<comment type="caution">
    <text evidence="2">The sequence shown here is derived from an EMBL/GenBank/DDBJ whole genome shotgun (WGS) entry which is preliminary data.</text>
</comment>
<reference evidence="2 3" key="1">
    <citation type="submission" date="2018-03" db="EMBL/GenBank/DDBJ databases">
        <authorList>
            <person name="Nguyen K."/>
            <person name="Fouts D."/>
            <person name="Sutton G."/>
        </authorList>
    </citation>
    <scope>NUCLEOTIDE SEQUENCE [LARGE SCALE GENOMIC DNA]</scope>
    <source>
        <strain evidence="2 3">AU3578</strain>
    </source>
</reference>
<accession>A0AA44XWG5</accession>
<evidence type="ECO:0000256" key="1">
    <source>
        <dbReference type="SAM" id="Phobius"/>
    </source>
</evidence>
<name>A0AA44XWG5_BURVI</name>
<proteinExistence type="predicted"/>
<feature type="transmembrane region" description="Helical" evidence="1">
    <location>
        <begin position="33"/>
        <end position="58"/>
    </location>
</feature>
<keyword evidence="1" id="KW-1133">Transmembrane helix</keyword>
<keyword evidence="1" id="KW-0812">Transmembrane</keyword>
<dbReference type="Proteomes" id="UP000237632">
    <property type="component" value="Unassembled WGS sequence"/>
</dbReference>
<evidence type="ECO:0000313" key="2">
    <source>
        <dbReference type="EMBL" id="PRH38230.1"/>
    </source>
</evidence>
<dbReference type="AlphaFoldDB" id="A0AA44XWG5"/>
<sequence length="101" mass="11787">MGRLQGWWRWPASSIALIAGGVAWIAAERHAVGIVALLCGGSWFFRLWISDFLTMWAWQWPFSWSLTRQHVEAIEQRLNLRTNLSLLVFLAVAMWFIARVW</sequence>
<organism evidence="2 3">
    <name type="scientific">Burkholderia vietnamiensis</name>
    <dbReference type="NCBI Taxonomy" id="60552"/>
    <lineage>
        <taxon>Bacteria</taxon>
        <taxon>Pseudomonadati</taxon>
        <taxon>Pseudomonadota</taxon>
        <taxon>Betaproteobacteria</taxon>
        <taxon>Burkholderiales</taxon>
        <taxon>Burkholderiaceae</taxon>
        <taxon>Burkholderia</taxon>
        <taxon>Burkholderia cepacia complex</taxon>
    </lineage>
</organism>
<dbReference type="EMBL" id="PVHK01000248">
    <property type="protein sequence ID" value="PRH38230.1"/>
    <property type="molecule type" value="Genomic_DNA"/>
</dbReference>
<gene>
    <name evidence="2" type="ORF">C6T65_32920</name>
</gene>
<feature type="transmembrane region" description="Helical" evidence="1">
    <location>
        <begin position="78"/>
        <end position="98"/>
    </location>
</feature>
<evidence type="ECO:0000313" key="3">
    <source>
        <dbReference type="Proteomes" id="UP000237632"/>
    </source>
</evidence>
<feature type="transmembrane region" description="Helical" evidence="1">
    <location>
        <begin position="7"/>
        <end position="27"/>
    </location>
</feature>
<keyword evidence="1" id="KW-0472">Membrane</keyword>
<protein>
    <submittedName>
        <fullName evidence="2">Uncharacterized protein</fullName>
    </submittedName>
</protein>